<gene>
    <name evidence="6" type="ORF">BB559_001275</name>
</gene>
<evidence type="ECO:0008006" key="8">
    <source>
        <dbReference type="Google" id="ProtNLM"/>
    </source>
</evidence>
<keyword evidence="2" id="KW-0479">Metal-binding</keyword>
<dbReference type="PANTHER" id="PTHR46910">
    <property type="entry name" value="TRANSCRIPTION FACTOR PDR1"/>
    <property type="match status" value="1"/>
</dbReference>
<comment type="caution">
    <text evidence="6">The sequence shown here is derived from an EMBL/GenBank/DDBJ whole genome shotgun (WGS) entry which is preliminary data.</text>
</comment>
<keyword evidence="7" id="KW-1185">Reference proteome</keyword>
<dbReference type="CDD" id="cd12148">
    <property type="entry name" value="fungal_TF_MHR"/>
    <property type="match status" value="1"/>
</dbReference>
<dbReference type="GO" id="GO:0005634">
    <property type="term" value="C:nucleus"/>
    <property type="evidence" value="ECO:0007669"/>
    <property type="project" value="UniProtKB-SubCell"/>
</dbReference>
<dbReference type="InterPro" id="IPR050987">
    <property type="entry name" value="AtrR-like"/>
</dbReference>
<accession>A0A2T9Z2K0</accession>
<evidence type="ECO:0000256" key="1">
    <source>
        <dbReference type="ARBA" id="ARBA00004123"/>
    </source>
</evidence>
<evidence type="ECO:0000256" key="3">
    <source>
        <dbReference type="ARBA" id="ARBA00023125"/>
    </source>
</evidence>
<keyword evidence="4" id="KW-0539">Nucleus</keyword>
<sequence>MDIQTNPTKKHHTDKDFDLIVPDRNQLQKMCLILPHILPSTMMPARLPEFNYKFLNLMYPNYFVYAVLSVGIKYTHNTRTDHDKLQEILYAKKSLEIIKSISDASDPLILWACLFVCGYGYGIDDEETYHEVLEIAYVFAKNTKLYCMDFKKNSENQTIHNNQELEFKRRIWWAYYIQISSEYIFSGKKIYFEDRDIVVNPPTNDFEWKYCIDTDLYSSEETKAIALISAKESHNCLPNDSYQFLISSYALFKSINYFTVKRSRKNDNKSKTEIEISFFQKKLDGYKRKLNEIYNCTLDYIGHKYKFNSGSTKLLIETEPYLFAYIFKQLYNSMTIHLYQSELVEYTNEIVSPERIKIAKTNMINASTGQINLLEWYRDNIPENYMEFLTIPWTVYSAITMINSFFIKGLEFRDHYTNNLNKMIEIYRIMEKNSEIMSSVVTVIKSLIETKSKMSEQNSKLTHLYKHMEPYGIETFDIEPWIVPKYGSLFFFNHFYKEGWSTSHINEYLQKNKTKIESLTTKDNPHDSQSKCTDIITPTNRRKFIGYATDTDLISDIKETKLPSKTPKIHKNKSKNKCIEKKNDTTKGNNISKSTSKTGNESYPKIPNTKETSINKDEEFGNYLKRIRNSISDINDSINQLDYQKNSKKMKM</sequence>
<evidence type="ECO:0000256" key="2">
    <source>
        <dbReference type="ARBA" id="ARBA00022723"/>
    </source>
</evidence>
<dbReference type="Proteomes" id="UP000245699">
    <property type="component" value="Unassembled WGS sequence"/>
</dbReference>
<dbReference type="GO" id="GO:0046872">
    <property type="term" value="F:metal ion binding"/>
    <property type="evidence" value="ECO:0007669"/>
    <property type="project" value="UniProtKB-KW"/>
</dbReference>
<evidence type="ECO:0000313" key="6">
    <source>
        <dbReference type="EMBL" id="PVU98817.1"/>
    </source>
</evidence>
<evidence type="ECO:0000256" key="5">
    <source>
        <dbReference type="SAM" id="MobiDB-lite"/>
    </source>
</evidence>
<dbReference type="EMBL" id="MBFT01000067">
    <property type="protein sequence ID" value="PVU98817.1"/>
    <property type="molecule type" value="Genomic_DNA"/>
</dbReference>
<protein>
    <recommendedName>
        <fullName evidence="8">Transcription factor domain-containing protein</fullName>
    </recommendedName>
</protein>
<feature type="compositionally biased region" description="Polar residues" evidence="5">
    <location>
        <begin position="586"/>
        <end position="601"/>
    </location>
</feature>
<name>A0A2T9Z2K0_9FUNG</name>
<keyword evidence="3" id="KW-0238">DNA-binding</keyword>
<evidence type="ECO:0000256" key="4">
    <source>
        <dbReference type="ARBA" id="ARBA00023242"/>
    </source>
</evidence>
<organism evidence="6 7">
    <name type="scientific">Furculomyces boomerangus</name>
    <dbReference type="NCBI Taxonomy" id="61424"/>
    <lineage>
        <taxon>Eukaryota</taxon>
        <taxon>Fungi</taxon>
        <taxon>Fungi incertae sedis</taxon>
        <taxon>Zoopagomycota</taxon>
        <taxon>Kickxellomycotina</taxon>
        <taxon>Harpellomycetes</taxon>
        <taxon>Harpellales</taxon>
        <taxon>Harpellaceae</taxon>
        <taxon>Furculomyces</taxon>
    </lineage>
</organism>
<dbReference type="GO" id="GO:0003700">
    <property type="term" value="F:DNA-binding transcription factor activity"/>
    <property type="evidence" value="ECO:0007669"/>
    <property type="project" value="InterPro"/>
</dbReference>
<evidence type="ECO:0000313" key="7">
    <source>
        <dbReference type="Proteomes" id="UP000245699"/>
    </source>
</evidence>
<dbReference type="GO" id="GO:0003677">
    <property type="term" value="F:DNA binding"/>
    <property type="evidence" value="ECO:0007669"/>
    <property type="project" value="UniProtKB-KW"/>
</dbReference>
<dbReference type="AlphaFoldDB" id="A0A2T9Z2K0"/>
<reference evidence="6 7" key="1">
    <citation type="journal article" date="2018" name="MBio">
        <title>Comparative Genomics Reveals the Core Gene Toolbox for the Fungus-Insect Symbiosis.</title>
        <authorList>
            <person name="Wang Y."/>
            <person name="Stata M."/>
            <person name="Wang W."/>
            <person name="Stajich J.E."/>
            <person name="White M.M."/>
            <person name="Moncalvo J.M."/>
        </authorList>
    </citation>
    <scope>NUCLEOTIDE SEQUENCE [LARGE SCALE GENOMIC DNA]</scope>
    <source>
        <strain evidence="6 7">AUS-77-4</strain>
    </source>
</reference>
<comment type="subcellular location">
    <subcellularLocation>
        <location evidence="1">Nucleus</location>
    </subcellularLocation>
</comment>
<feature type="region of interest" description="Disordered" evidence="5">
    <location>
        <begin position="580"/>
        <end position="614"/>
    </location>
</feature>
<dbReference type="PANTHER" id="PTHR46910:SF3">
    <property type="entry name" value="HALOTOLERANCE PROTEIN 9-RELATED"/>
    <property type="match status" value="1"/>
</dbReference>
<proteinExistence type="predicted"/>